<feature type="region of interest" description="Disordered" evidence="1">
    <location>
        <begin position="118"/>
        <end position="188"/>
    </location>
</feature>
<dbReference type="Proteomes" id="UP001153269">
    <property type="component" value="Unassembled WGS sequence"/>
</dbReference>
<dbReference type="EMBL" id="CADEAL010000639">
    <property type="protein sequence ID" value="CAB1423173.1"/>
    <property type="molecule type" value="Genomic_DNA"/>
</dbReference>
<feature type="region of interest" description="Disordered" evidence="1">
    <location>
        <begin position="1"/>
        <end position="88"/>
    </location>
</feature>
<reference evidence="2" key="1">
    <citation type="submission" date="2020-03" db="EMBL/GenBank/DDBJ databases">
        <authorList>
            <person name="Weist P."/>
        </authorList>
    </citation>
    <scope>NUCLEOTIDE SEQUENCE</scope>
</reference>
<sequence>MRLRPPTSSQLLTGTTGLLDSSGSSGGREEEEEEEEEQEDVSPPSGLNRGFRADPELLSEAQVQEFRSDSDSLRPPEPGPNRGSRVLTPSWRVGLVVSSRRLLGGGDVVVIDRFSEVEVKGGGGGGGEGRGGGEESSLTDGSVPQLSPEVKRVNEVQDSDLQPAVAPPSLTAAAVKTPSSPWRQFFCP</sequence>
<gene>
    <name evidence="2" type="ORF">PLEPLA_LOCUS11091</name>
</gene>
<feature type="compositionally biased region" description="Low complexity" evidence="1">
    <location>
        <begin position="7"/>
        <end position="23"/>
    </location>
</feature>
<feature type="compositionally biased region" description="Polar residues" evidence="1">
    <location>
        <begin position="136"/>
        <end position="145"/>
    </location>
</feature>
<evidence type="ECO:0000313" key="2">
    <source>
        <dbReference type="EMBL" id="CAB1423173.1"/>
    </source>
</evidence>
<keyword evidence="3" id="KW-1185">Reference proteome</keyword>
<evidence type="ECO:0000256" key="1">
    <source>
        <dbReference type="SAM" id="MobiDB-lite"/>
    </source>
</evidence>
<dbReference type="AlphaFoldDB" id="A0A9N7U234"/>
<proteinExistence type="predicted"/>
<feature type="compositionally biased region" description="Gly residues" evidence="1">
    <location>
        <begin position="120"/>
        <end position="130"/>
    </location>
</feature>
<accession>A0A9N7U234</accession>
<protein>
    <submittedName>
        <fullName evidence="2">Uncharacterized protein</fullName>
    </submittedName>
</protein>
<feature type="compositionally biased region" description="Acidic residues" evidence="1">
    <location>
        <begin position="29"/>
        <end position="40"/>
    </location>
</feature>
<evidence type="ECO:0000313" key="3">
    <source>
        <dbReference type="Proteomes" id="UP001153269"/>
    </source>
</evidence>
<name>A0A9N7U234_PLEPL</name>
<comment type="caution">
    <text evidence="2">The sequence shown here is derived from an EMBL/GenBank/DDBJ whole genome shotgun (WGS) entry which is preliminary data.</text>
</comment>
<organism evidence="2 3">
    <name type="scientific">Pleuronectes platessa</name>
    <name type="common">European plaice</name>
    <dbReference type="NCBI Taxonomy" id="8262"/>
    <lineage>
        <taxon>Eukaryota</taxon>
        <taxon>Metazoa</taxon>
        <taxon>Chordata</taxon>
        <taxon>Craniata</taxon>
        <taxon>Vertebrata</taxon>
        <taxon>Euteleostomi</taxon>
        <taxon>Actinopterygii</taxon>
        <taxon>Neopterygii</taxon>
        <taxon>Teleostei</taxon>
        <taxon>Neoteleostei</taxon>
        <taxon>Acanthomorphata</taxon>
        <taxon>Carangaria</taxon>
        <taxon>Pleuronectiformes</taxon>
        <taxon>Pleuronectoidei</taxon>
        <taxon>Pleuronectidae</taxon>
        <taxon>Pleuronectes</taxon>
    </lineage>
</organism>